<dbReference type="SUPFAM" id="SSF52047">
    <property type="entry name" value="RNI-like"/>
    <property type="match status" value="1"/>
</dbReference>
<dbReference type="InterPro" id="IPR032675">
    <property type="entry name" value="LRR_dom_sf"/>
</dbReference>
<accession>A0A1B0GLA9</accession>
<evidence type="ECO:0000313" key="1">
    <source>
        <dbReference type="EnsemblMetazoa" id="LLOJ009891-PA"/>
    </source>
</evidence>
<proteinExistence type="predicted"/>
<evidence type="ECO:0000313" key="2">
    <source>
        <dbReference type="Proteomes" id="UP000092461"/>
    </source>
</evidence>
<evidence type="ECO:0008006" key="3">
    <source>
        <dbReference type="Google" id="ProtNLM"/>
    </source>
</evidence>
<dbReference type="AlphaFoldDB" id="A0A1B0GLA9"/>
<keyword evidence="2" id="KW-1185">Reference proteome</keyword>
<sequence>MDNKATSDSPTTIYDLPHNALVRIGRFLNWFNIVEFRLCSRKCKEMAEVMLEKGLKEISLSNDLDRDVNDDPNQYTPIRYCTKLRKCEFTSMNLFKDKKMHQFLSNNPHLKEVSIRHMRNTTTAGILPLANCMNLSKLTLVCVPIDDQFLRRLTRHKIHLVEVELTHLKITVRGARDFFRAQPLLEKITLAMRHDDIRPCLLTISKHCPKLKSLDIHNANLNDDNECAL</sequence>
<dbReference type="Gene3D" id="3.80.10.10">
    <property type="entry name" value="Ribonuclease Inhibitor"/>
    <property type="match status" value="1"/>
</dbReference>
<dbReference type="EnsemblMetazoa" id="LLOJ009891-RA">
    <property type="protein sequence ID" value="LLOJ009891-PA"/>
    <property type="gene ID" value="LLOJ009891"/>
</dbReference>
<dbReference type="VEuPathDB" id="VectorBase:LLOJ009891"/>
<protein>
    <recommendedName>
        <fullName evidence="3">F-box domain-containing protein</fullName>
    </recommendedName>
</protein>
<dbReference type="VEuPathDB" id="VectorBase:LLONM1_002896"/>
<dbReference type="Proteomes" id="UP000092461">
    <property type="component" value="Unassembled WGS sequence"/>
</dbReference>
<reference evidence="1" key="1">
    <citation type="submission" date="2020-05" db="UniProtKB">
        <authorList>
            <consortium name="EnsemblMetazoa"/>
        </authorList>
    </citation>
    <scope>IDENTIFICATION</scope>
    <source>
        <strain evidence="1">Jacobina</strain>
    </source>
</reference>
<organism evidence="1 2">
    <name type="scientific">Lutzomyia longipalpis</name>
    <name type="common">Sand fly</name>
    <dbReference type="NCBI Taxonomy" id="7200"/>
    <lineage>
        <taxon>Eukaryota</taxon>
        <taxon>Metazoa</taxon>
        <taxon>Ecdysozoa</taxon>
        <taxon>Arthropoda</taxon>
        <taxon>Hexapoda</taxon>
        <taxon>Insecta</taxon>
        <taxon>Pterygota</taxon>
        <taxon>Neoptera</taxon>
        <taxon>Endopterygota</taxon>
        <taxon>Diptera</taxon>
        <taxon>Nematocera</taxon>
        <taxon>Psychodoidea</taxon>
        <taxon>Psychodidae</taxon>
        <taxon>Lutzomyia</taxon>
        <taxon>Lutzomyia</taxon>
    </lineage>
</organism>
<dbReference type="EMBL" id="AJWK01034709">
    <property type="status" value="NOT_ANNOTATED_CDS"/>
    <property type="molecule type" value="Genomic_DNA"/>
</dbReference>
<name>A0A1B0GLA9_LUTLO</name>